<evidence type="ECO:0000313" key="7">
    <source>
        <dbReference type="EMBL" id="TXG91135.1"/>
    </source>
</evidence>
<dbReference type="InterPro" id="IPR012340">
    <property type="entry name" value="NA-bd_OB-fold"/>
</dbReference>
<dbReference type="EMBL" id="QRCM01000001">
    <property type="protein sequence ID" value="TXG91135.1"/>
    <property type="molecule type" value="Genomic_DNA"/>
</dbReference>
<dbReference type="GO" id="GO:0005886">
    <property type="term" value="C:plasma membrane"/>
    <property type="evidence" value="ECO:0007669"/>
    <property type="project" value="TreeGrafter"/>
</dbReference>
<keyword evidence="3 5" id="KW-1133">Transmembrane helix</keyword>
<evidence type="ECO:0000256" key="5">
    <source>
        <dbReference type="SAM" id="Phobius"/>
    </source>
</evidence>
<protein>
    <submittedName>
        <fullName evidence="7">NfeD family protein</fullName>
    </submittedName>
</protein>
<feature type="domain" description="NfeD-like C-terminal" evidence="6">
    <location>
        <begin position="83"/>
        <end position="141"/>
    </location>
</feature>
<dbReference type="SUPFAM" id="SSF141322">
    <property type="entry name" value="NfeD domain-like"/>
    <property type="match status" value="1"/>
</dbReference>
<dbReference type="Gene3D" id="2.40.50.140">
    <property type="entry name" value="Nucleic acid-binding proteins"/>
    <property type="match status" value="1"/>
</dbReference>
<dbReference type="RefSeq" id="WP_040774750.1">
    <property type="nucleotide sequence ID" value="NZ_QRCM01000001.1"/>
</dbReference>
<feature type="transmembrane region" description="Helical" evidence="5">
    <location>
        <begin position="44"/>
        <end position="64"/>
    </location>
</feature>
<reference evidence="7 8" key="1">
    <citation type="submission" date="2018-07" db="EMBL/GenBank/DDBJ databases">
        <title>Genome sequence of Rhodococcus rhodnii ATCC 35071 from Rhodnius prolixus.</title>
        <authorList>
            <person name="Patel V."/>
            <person name="Vogel K.J."/>
        </authorList>
    </citation>
    <scope>NUCLEOTIDE SEQUENCE [LARGE SCALE GENOMIC DNA]</scope>
    <source>
        <strain evidence="7 8">ATCC 35071</strain>
    </source>
</reference>
<organism evidence="7 8">
    <name type="scientific">Rhodococcus rhodnii</name>
    <dbReference type="NCBI Taxonomy" id="38312"/>
    <lineage>
        <taxon>Bacteria</taxon>
        <taxon>Bacillati</taxon>
        <taxon>Actinomycetota</taxon>
        <taxon>Actinomycetes</taxon>
        <taxon>Mycobacteriales</taxon>
        <taxon>Nocardiaceae</taxon>
        <taxon>Rhodococcus</taxon>
    </lineage>
</organism>
<dbReference type="PANTHER" id="PTHR33507">
    <property type="entry name" value="INNER MEMBRANE PROTEIN YBBJ"/>
    <property type="match status" value="1"/>
</dbReference>
<dbReference type="PANTHER" id="PTHR33507:SF3">
    <property type="entry name" value="INNER MEMBRANE PROTEIN YBBJ"/>
    <property type="match status" value="1"/>
</dbReference>
<proteinExistence type="predicted"/>
<evidence type="ECO:0000259" key="6">
    <source>
        <dbReference type="Pfam" id="PF01957"/>
    </source>
</evidence>
<accession>A0A6P2CF06</accession>
<evidence type="ECO:0000256" key="4">
    <source>
        <dbReference type="ARBA" id="ARBA00023136"/>
    </source>
</evidence>
<name>A0A6P2CF06_9NOCA</name>
<dbReference type="AlphaFoldDB" id="A0A6P2CF06"/>
<evidence type="ECO:0000256" key="2">
    <source>
        <dbReference type="ARBA" id="ARBA00022692"/>
    </source>
</evidence>
<gene>
    <name evidence="7" type="ORF">DW322_14050</name>
</gene>
<sequence length="143" mass="14844">MAALMWLVASVVLAGAEALAGELFLLMLAGGALTAAGFSAVTDFPVWVDGLVFGASSLLLLVAVRPALKRRFATPPPTQTGTAALPGKQALVLEDVAQHSGRIKLDGDEWTARPLDVTESYPEGSTVTVMEIDGATAVVWRGP</sequence>
<comment type="caution">
    <text evidence="7">The sequence shown here is derived from an EMBL/GenBank/DDBJ whole genome shotgun (WGS) entry which is preliminary data.</text>
</comment>
<dbReference type="Pfam" id="PF01957">
    <property type="entry name" value="NfeD"/>
    <property type="match status" value="1"/>
</dbReference>
<keyword evidence="4 5" id="KW-0472">Membrane</keyword>
<keyword evidence="2 5" id="KW-0812">Transmembrane</keyword>
<dbReference type="Proteomes" id="UP000471120">
    <property type="component" value="Unassembled WGS sequence"/>
</dbReference>
<evidence type="ECO:0000256" key="1">
    <source>
        <dbReference type="ARBA" id="ARBA00004141"/>
    </source>
</evidence>
<evidence type="ECO:0000256" key="3">
    <source>
        <dbReference type="ARBA" id="ARBA00022989"/>
    </source>
</evidence>
<dbReference type="InterPro" id="IPR002810">
    <property type="entry name" value="NfeD-like_C"/>
</dbReference>
<comment type="subcellular location">
    <subcellularLocation>
        <location evidence="1">Membrane</location>
        <topology evidence="1">Multi-pass membrane protein</topology>
    </subcellularLocation>
</comment>
<dbReference type="InterPro" id="IPR052165">
    <property type="entry name" value="Membrane_assoc_protease"/>
</dbReference>
<evidence type="ECO:0000313" key="8">
    <source>
        <dbReference type="Proteomes" id="UP000471120"/>
    </source>
</evidence>